<evidence type="ECO:0000259" key="1">
    <source>
        <dbReference type="Pfam" id="PF01551"/>
    </source>
</evidence>
<feature type="domain" description="M23ase beta-sheet core" evidence="1">
    <location>
        <begin position="101"/>
        <end position="172"/>
    </location>
</feature>
<proteinExistence type="predicted"/>
<reference evidence="2 3" key="1">
    <citation type="submission" date="2017-04" db="EMBL/GenBank/DDBJ databases">
        <authorList>
            <person name="Afonso C.L."/>
            <person name="Miller P.J."/>
            <person name="Scott M.A."/>
            <person name="Spackman E."/>
            <person name="Goraichik I."/>
            <person name="Dimitrov K.M."/>
            <person name="Suarez D.L."/>
            <person name="Swayne D.E."/>
        </authorList>
    </citation>
    <scope>NUCLEOTIDE SEQUENCE [LARGE SCALE GENOMIC DNA]</scope>
    <source>
        <strain evidence="2 3">CGMCC 1.12511</strain>
    </source>
</reference>
<protein>
    <submittedName>
        <fullName evidence="2">Peptidase family M23</fullName>
    </submittedName>
</protein>
<sequence length="288" mass="30624">MTIELALPFVGAWQVRNSPANRVPSHGTTRFASAQAIDFVPVGGDERTAPLTWRSLLRPEPPEHFPGFGRAIVSPVNCEVVVAHDGEPDHAAHRGLPSLGYALTQGRRAAAGWPALAGNHVTIRCAVGVVALCHLQRGSLTVTVGEQVGTGQPVARCGNSGNSTEPHVHVQAIDRLPVEAAQAVPMTFDGRLPPNGRSCRPDPEYDICGVFTQSPRTGLQGHRDATMVTRSSGFCTRFSGWSQSCRHRLDGYDLDAPLSGDGGRWAGMAMTVACSSTTTCQLPQSMSN</sequence>
<accession>A0A1W2AQG1</accession>
<gene>
    <name evidence="2" type="ORF">SAMN06296429_106117</name>
</gene>
<organism evidence="2 3">
    <name type="scientific">Janibacter indicus</name>
    <dbReference type="NCBI Taxonomy" id="857417"/>
    <lineage>
        <taxon>Bacteria</taxon>
        <taxon>Bacillati</taxon>
        <taxon>Actinomycetota</taxon>
        <taxon>Actinomycetes</taxon>
        <taxon>Micrococcales</taxon>
        <taxon>Intrasporangiaceae</taxon>
        <taxon>Janibacter</taxon>
    </lineage>
</organism>
<dbReference type="Proteomes" id="UP000192634">
    <property type="component" value="Unassembled WGS sequence"/>
</dbReference>
<dbReference type="AlphaFoldDB" id="A0A1W2AQG1"/>
<dbReference type="InterPro" id="IPR050570">
    <property type="entry name" value="Cell_wall_metabolism_enzyme"/>
</dbReference>
<evidence type="ECO:0000313" key="3">
    <source>
        <dbReference type="Proteomes" id="UP000192634"/>
    </source>
</evidence>
<dbReference type="Gene3D" id="2.70.70.10">
    <property type="entry name" value="Glucose Permease (Domain IIA)"/>
    <property type="match status" value="1"/>
</dbReference>
<dbReference type="PANTHER" id="PTHR21666">
    <property type="entry name" value="PEPTIDASE-RELATED"/>
    <property type="match status" value="1"/>
</dbReference>
<evidence type="ECO:0000313" key="2">
    <source>
        <dbReference type="EMBL" id="SMC62691.1"/>
    </source>
</evidence>
<dbReference type="Pfam" id="PF01551">
    <property type="entry name" value="Peptidase_M23"/>
    <property type="match status" value="1"/>
</dbReference>
<dbReference type="SUPFAM" id="SSF51261">
    <property type="entry name" value="Duplicated hybrid motif"/>
    <property type="match status" value="1"/>
</dbReference>
<dbReference type="GO" id="GO:0004222">
    <property type="term" value="F:metalloendopeptidase activity"/>
    <property type="evidence" value="ECO:0007669"/>
    <property type="project" value="TreeGrafter"/>
</dbReference>
<dbReference type="RefSeq" id="WP_084451156.1">
    <property type="nucleotide sequence ID" value="NZ_FWXN01000006.1"/>
</dbReference>
<dbReference type="InterPro" id="IPR016047">
    <property type="entry name" value="M23ase_b-sheet_dom"/>
</dbReference>
<dbReference type="CDD" id="cd12797">
    <property type="entry name" value="M23_peptidase"/>
    <property type="match status" value="1"/>
</dbReference>
<dbReference type="OrthoDB" id="9809488at2"/>
<dbReference type="PANTHER" id="PTHR21666:SF270">
    <property type="entry name" value="MUREIN HYDROLASE ACTIVATOR ENVC"/>
    <property type="match status" value="1"/>
</dbReference>
<dbReference type="InterPro" id="IPR011055">
    <property type="entry name" value="Dup_hybrid_motif"/>
</dbReference>
<dbReference type="EMBL" id="FWXN01000006">
    <property type="protein sequence ID" value="SMC62691.1"/>
    <property type="molecule type" value="Genomic_DNA"/>
</dbReference>
<name>A0A1W2AQG1_9MICO</name>